<accession>A0A1Y1X4T8</accession>
<dbReference type="GO" id="GO:0016020">
    <property type="term" value="C:membrane"/>
    <property type="evidence" value="ECO:0007669"/>
    <property type="project" value="UniProtKB-SubCell"/>
</dbReference>
<dbReference type="EMBL" id="MCFG01000134">
    <property type="protein sequence ID" value="ORX80827.1"/>
    <property type="molecule type" value="Genomic_DNA"/>
</dbReference>
<evidence type="ECO:0000256" key="1">
    <source>
        <dbReference type="ARBA" id="ARBA00004141"/>
    </source>
</evidence>
<gene>
    <name evidence="8" type="ORF">BCR32DRAFT_280198</name>
</gene>
<dbReference type="Pfam" id="PF00003">
    <property type="entry name" value="7tm_3"/>
    <property type="match status" value="1"/>
</dbReference>
<dbReference type="Proteomes" id="UP000193944">
    <property type="component" value="Unassembled WGS sequence"/>
</dbReference>
<evidence type="ECO:0000256" key="2">
    <source>
        <dbReference type="ARBA" id="ARBA00022692"/>
    </source>
</evidence>
<evidence type="ECO:0000256" key="3">
    <source>
        <dbReference type="ARBA" id="ARBA00022989"/>
    </source>
</evidence>
<dbReference type="GO" id="GO:0004930">
    <property type="term" value="F:G protein-coupled receptor activity"/>
    <property type="evidence" value="ECO:0007669"/>
    <property type="project" value="InterPro"/>
</dbReference>
<proteinExistence type="predicted"/>
<feature type="transmembrane region" description="Helical" evidence="6">
    <location>
        <begin position="520"/>
        <end position="538"/>
    </location>
</feature>
<comment type="caution">
    <text evidence="8">The sequence shown here is derived from an EMBL/GenBank/DDBJ whole genome shotgun (WGS) entry which is preliminary data.</text>
</comment>
<keyword evidence="9" id="KW-1185">Reference proteome</keyword>
<evidence type="ECO:0000256" key="6">
    <source>
        <dbReference type="SAM" id="Phobius"/>
    </source>
</evidence>
<feature type="region of interest" description="Disordered" evidence="5">
    <location>
        <begin position="707"/>
        <end position="736"/>
    </location>
</feature>
<feature type="transmembrane region" description="Helical" evidence="6">
    <location>
        <begin position="408"/>
        <end position="433"/>
    </location>
</feature>
<evidence type="ECO:0000313" key="9">
    <source>
        <dbReference type="Proteomes" id="UP000193944"/>
    </source>
</evidence>
<comment type="subcellular location">
    <subcellularLocation>
        <location evidence="1">Membrane</location>
        <topology evidence="1">Multi-pass membrane protein</topology>
    </subcellularLocation>
</comment>
<dbReference type="STRING" id="1754192.A0A1Y1X4T8"/>
<reference evidence="8 9" key="1">
    <citation type="submission" date="2016-08" db="EMBL/GenBank/DDBJ databases">
        <title>A Parts List for Fungal Cellulosomes Revealed by Comparative Genomics.</title>
        <authorList>
            <consortium name="DOE Joint Genome Institute"/>
            <person name="Haitjema C.H."/>
            <person name="Gilmore S.P."/>
            <person name="Henske J.K."/>
            <person name="Solomon K.V."/>
            <person name="De Groot R."/>
            <person name="Kuo A."/>
            <person name="Mondo S.J."/>
            <person name="Salamov A.A."/>
            <person name="Labutti K."/>
            <person name="Zhao Z."/>
            <person name="Chiniquy J."/>
            <person name="Barry K."/>
            <person name="Brewer H.M."/>
            <person name="Purvine S.O."/>
            <person name="Wright A.T."/>
            <person name="Boxma B."/>
            <person name="Van Alen T."/>
            <person name="Hackstein J.H."/>
            <person name="Baker S.E."/>
            <person name="Grigoriev I.V."/>
            <person name="O'Malley M.A."/>
        </authorList>
    </citation>
    <scope>NUCLEOTIDE SEQUENCE [LARGE SCALE GENOMIC DNA]</scope>
    <source>
        <strain evidence="8 9">S4</strain>
    </source>
</reference>
<name>A0A1Y1X4T8_9FUNG</name>
<evidence type="ECO:0000256" key="4">
    <source>
        <dbReference type="ARBA" id="ARBA00023136"/>
    </source>
</evidence>
<keyword evidence="2 6" id="KW-0812">Transmembrane</keyword>
<protein>
    <recommendedName>
        <fullName evidence="7">G-protein coupled receptors family 3 profile domain-containing protein</fullName>
    </recommendedName>
</protein>
<feature type="transmembrane region" description="Helical" evidence="6">
    <location>
        <begin position="602"/>
        <end position="623"/>
    </location>
</feature>
<feature type="domain" description="G-protein coupled receptors family 3 profile" evidence="7">
    <location>
        <begin position="413"/>
        <end position="648"/>
    </location>
</feature>
<reference evidence="8 9" key="2">
    <citation type="submission" date="2016-08" db="EMBL/GenBank/DDBJ databases">
        <title>Pervasive Adenine N6-methylation of Active Genes in Fungi.</title>
        <authorList>
            <consortium name="DOE Joint Genome Institute"/>
            <person name="Mondo S.J."/>
            <person name="Dannebaum R.O."/>
            <person name="Kuo R.C."/>
            <person name="Labutti K."/>
            <person name="Haridas S."/>
            <person name="Kuo A."/>
            <person name="Salamov A."/>
            <person name="Ahrendt S.R."/>
            <person name="Lipzen A."/>
            <person name="Sullivan W."/>
            <person name="Andreopoulos W.B."/>
            <person name="Clum A."/>
            <person name="Lindquist E."/>
            <person name="Daum C."/>
            <person name="Ramamoorthy G.K."/>
            <person name="Gryganskyi A."/>
            <person name="Culley D."/>
            <person name="Magnuson J.K."/>
            <person name="James T.Y."/>
            <person name="O'Malley M.A."/>
            <person name="Stajich J.E."/>
            <person name="Spatafora J.W."/>
            <person name="Visel A."/>
            <person name="Grigoriev I.V."/>
        </authorList>
    </citation>
    <scope>NUCLEOTIDE SEQUENCE [LARGE SCALE GENOMIC DNA]</scope>
    <source>
        <strain evidence="8 9">S4</strain>
    </source>
</reference>
<dbReference type="AlphaFoldDB" id="A0A1Y1X4T8"/>
<evidence type="ECO:0000259" key="7">
    <source>
        <dbReference type="Pfam" id="PF00003"/>
    </source>
</evidence>
<feature type="transmembrane region" description="Helical" evidence="6">
    <location>
        <begin position="445"/>
        <end position="466"/>
    </location>
</feature>
<sequence>MSDSAITPTFKNEYSIKMNEFFMEKNKDDNELKDYELFFEFYDYSCSNFSYWDDGVNAYHEFERKMITARNNKYDMIIVDDRILFNDIALIETHFIEDDFWILKPSLELFTDYAEYIEKNKLNYHDSSILKDGSYENHIYVNDIVKNINDITWKDVLTSLREEDPPYPLTIALGDDDDLINLLMEYASNFYNLSKDYDKNFFNLFYNETGTEFFDSFFNFVMTFSEDNVENSLYLYQDDAFLTFLDGESSFLKAKASHHKVLTTTDDNISATLPPKYTSAITEKYLLINNKSEIKPDILSKIAYQLTSKEMQLFRAKEFGRVPTFDLSQKDSDEDIKSYCQMEPKLCLFIENMKRLNIKELFKSKYSPSYFEIGYMLPQNLRDFIEYNDIQSTIKIFKNIKELTSTGLGAYAVLSYIITAITGIFGYYVMYLVYKYRNHPYIKVVSPWFNMIILFGINMSIFKLVFRLPPYAILKARFFLLYSTLNFNFIYIPMFAITYRIFRIYNSKSVISKSLSNKRLSIVIAVLILIISIYRSIISFTDNMYYMGHGCIENDRFPMYEYVEYDNDHLAYEYYMYAIFMVLNLFISATGKKARKFGSSSYTFIVFFLNIHDYVSEEIILYLDAKHFGITFLFTAIYNCLVCILCIYLLVGCRILYVKLNPNLKVNNQMDLKEFVGLELTKMGISSAKNRLKRLSSIVSYNRRVSKQSTLNNSSNPSNPSTVVVSNSYSQNSSKP</sequence>
<keyword evidence="4 6" id="KW-0472">Membrane</keyword>
<organism evidence="8 9">
    <name type="scientific">Anaeromyces robustus</name>
    <dbReference type="NCBI Taxonomy" id="1754192"/>
    <lineage>
        <taxon>Eukaryota</taxon>
        <taxon>Fungi</taxon>
        <taxon>Fungi incertae sedis</taxon>
        <taxon>Chytridiomycota</taxon>
        <taxon>Chytridiomycota incertae sedis</taxon>
        <taxon>Neocallimastigomycetes</taxon>
        <taxon>Neocallimastigales</taxon>
        <taxon>Neocallimastigaceae</taxon>
        <taxon>Anaeromyces</taxon>
    </lineage>
</organism>
<feature type="transmembrane region" description="Helical" evidence="6">
    <location>
        <begin position="629"/>
        <end position="651"/>
    </location>
</feature>
<feature type="transmembrane region" description="Helical" evidence="6">
    <location>
        <begin position="574"/>
        <end position="590"/>
    </location>
</feature>
<feature type="compositionally biased region" description="Low complexity" evidence="5">
    <location>
        <begin position="709"/>
        <end position="736"/>
    </location>
</feature>
<dbReference type="OrthoDB" id="2159603at2759"/>
<feature type="transmembrane region" description="Helical" evidence="6">
    <location>
        <begin position="478"/>
        <end position="499"/>
    </location>
</feature>
<evidence type="ECO:0000256" key="5">
    <source>
        <dbReference type="SAM" id="MobiDB-lite"/>
    </source>
</evidence>
<dbReference type="InterPro" id="IPR017978">
    <property type="entry name" value="GPCR_3_C"/>
</dbReference>
<evidence type="ECO:0000313" key="8">
    <source>
        <dbReference type="EMBL" id="ORX80827.1"/>
    </source>
</evidence>
<keyword evidence="3 6" id="KW-1133">Transmembrane helix</keyword>